<gene>
    <name evidence="3" type="ORF">FC748_12625</name>
</gene>
<feature type="chain" id="PRO_5046721125" evidence="1">
    <location>
        <begin position="22"/>
        <end position="551"/>
    </location>
</feature>
<organism evidence="3 4">
    <name type="scientific">Lysinibacillus tabacifolii</name>
    <dbReference type="NCBI Taxonomy" id="1173107"/>
    <lineage>
        <taxon>Bacteria</taxon>
        <taxon>Bacillati</taxon>
        <taxon>Bacillota</taxon>
        <taxon>Bacilli</taxon>
        <taxon>Bacillales</taxon>
        <taxon>Bacillaceae</taxon>
        <taxon>Lysinibacillus</taxon>
    </lineage>
</organism>
<evidence type="ECO:0000313" key="3">
    <source>
        <dbReference type="EMBL" id="TKI48460.1"/>
    </source>
</evidence>
<dbReference type="PROSITE" id="PS51257">
    <property type="entry name" value="PROKAR_LIPOPROTEIN"/>
    <property type="match status" value="1"/>
</dbReference>
<dbReference type="Proteomes" id="UP000308330">
    <property type="component" value="Unassembled WGS sequence"/>
</dbReference>
<comment type="caution">
    <text evidence="3">The sequence shown here is derived from an EMBL/GenBank/DDBJ whole genome shotgun (WGS) entry which is preliminary data.</text>
</comment>
<reference evidence="3 4" key="1">
    <citation type="submission" date="2019-04" db="EMBL/GenBank/DDBJ databases">
        <title>Lysinibacillus genome sequencing.</title>
        <authorList>
            <person name="Dunlap C."/>
        </authorList>
    </citation>
    <scope>NUCLEOTIDE SEQUENCE [LARGE SCALE GENOMIC DNA]</scope>
    <source>
        <strain evidence="3 4">KCTC 33042</strain>
    </source>
</reference>
<evidence type="ECO:0000256" key="1">
    <source>
        <dbReference type="SAM" id="SignalP"/>
    </source>
</evidence>
<dbReference type="Gene3D" id="3.90.76.10">
    <property type="entry name" value="Dipeptide-binding Protein, Domain 1"/>
    <property type="match status" value="1"/>
</dbReference>
<proteinExistence type="predicted"/>
<dbReference type="InterPro" id="IPR039424">
    <property type="entry name" value="SBP_5"/>
</dbReference>
<dbReference type="PANTHER" id="PTHR30290:SF79">
    <property type="entry name" value="DIPEPTIDE-BINDING PROTEIN DPPE"/>
    <property type="match status" value="1"/>
</dbReference>
<evidence type="ECO:0000259" key="2">
    <source>
        <dbReference type="Pfam" id="PF00496"/>
    </source>
</evidence>
<evidence type="ECO:0000313" key="4">
    <source>
        <dbReference type="Proteomes" id="UP000308330"/>
    </source>
</evidence>
<dbReference type="PANTHER" id="PTHR30290">
    <property type="entry name" value="PERIPLASMIC BINDING COMPONENT OF ABC TRANSPORTER"/>
    <property type="match status" value="1"/>
</dbReference>
<name>A0ABY2SYU4_9BACI</name>
<dbReference type="Gene3D" id="3.40.190.10">
    <property type="entry name" value="Periplasmic binding protein-like II"/>
    <property type="match status" value="1"/>
</dbReference>
<dbReference type="Gene3D" id="3.10.105.10">
    <property type="entry name" value="Dipeptide-binding Protein, Domain 3"/>
    <property type="match status" value="1"/>
</dbReference>
<dbReference type="EMBL" id="SZPT01000002">
    <property type="protein sequence ID" value="TKI48460.1"/>
    <property type="molecule type" value="Genomic_DNA"/>
</dbReference>
<dbReference type="InterPro" id="IPR030678">
    <property type="entry name" value="Peptide/Ni-bd"/>
</dbReference>
<accession>A0ABY2SYU4</accession>
<dbReference type="CDD" id="cd08504">
    <property type="entry name" value="PBP2_OppA"/>
    <property type="match status" value="1"/>
</dbReference>
<dbReference type="SUPFAM" id="SSF53850">
    <property type="entry name" value="Periplasmic binding protein-like II"/>
    <property type="match status" value="1"/>
</dbReference>
<keyword evidence="1" id="KW-0732">Signal</keyword>
<dbReference type="PIRSF" id="PIRSF002741">
    <property type="entry name" value="MppA"/>
    <property type="match status" value="1"/>
</dbReference>
<sequence>MNKNKKFLLLTVLAVFSLVLAACGFGGDSSDKAKDDKKDSGSSETAKELNLVIPSEPPSLHPQLATDSTSSAILINVFEGLTRADADGQPQPAMAEKWDVSEDGLTYTFHLRDAKWTNGDPVVAGDFEYAWKWALNPENLSEYASVFYPIKGAEAYNTGAGSVDEVGIKAEDEKTLVVTLANPTAYFLELTAFKTYSPINQKVVEGKDDWYAEAGENYVTNGPYTLDTWKHSDSIVLKKNDGYWDAANVAVNTVNIGMVENEATAVTMFKNGEIDYLGSPYQTVALDAIDGFKADKSLNIDDYAAIYWYKFNTTDKVTGNANIRKALTLAIDRQGLIDNVTKGEQKPALGMVPSAISGFEEDRGYYKDNDVEGAKAALEAGMKELGIKDAKDIKINLSFNTSEAHASIAQYIQEGWSKNLGITVSLDNSEWQVYLEKLNVLDYQIGRMGWIADYNDPYTFLEMYDTAKNGNNDTGWENPKYKELLKQSVAEVDTAKRLELLKEAEAIAVSEFPVAPIYYYTNLSVKQKYVKNMGPDRLGIIQLKNVDLDAK</sequence>
<dbReference type="InterPro" id="IPR000914">
    <property type="entry name" value="SBP_5_dom"/>
</dbReference>
<feature type="signal peptide" evidence="1">
    <location>
        <begin position="1"/>
        <end position="21"/>
    </location>
</feature>
<keyword evidence="4" id="KW-1185">Reference proteome</keyword>
<dbReference type="RefSeq" id="WP_025218771.1">
    <property type="nucleotide sequence ID" value="NZ_PYUE01000001.1"/>
</dbReference>
<protein>
    <submittedName>
        <fullName evidence="3">Peptide ABC transporter substrate-binding protein</fullName>
    </submittedName>
</protein>
<dbReference type="Pfam" id="PF00496">
    <property type="entry name" value="SBP_bac_5"/>
    <property type="match status" value="1"/>
</dbReference>
<feature type="domain" description="Solute-binding protein family 5" evidence="2">
    <location>
        <begin position="89"/>
        <end position="471"/>
    </location>
</feature>